<reference evidence="2" key="1">
    <citation type="submission" date="2017-09" db="EMBL/GenBank/DDBJ databases">
        <authorList>
            <person name="Varghese N."/>
            <person name="Submissions S."/>
        </authorList>
    </citation>
    <scope>NUCLEOTIDE SEQUENCE [LARGE SCALE GENOMIC DNA]</scope>
    <source>
        <strain evidence="2">DSM 29961</strain>
    </source>
</reference>
<evidence type="ECO:0000313" key="1">
    <source>
        <dbReference type="EMBL" id="SOD81871.1"/>
    </source>
</evidence>
<keyword evidence="2" id="KW-1185">Reference proteome</keyword>
<accession>A0A286FF71</accession>
<evidence type="ECO:0008006" key="3">
    <source>
        <dbReference type="Google" id="ProtNLM"/>
    </source>
</evidence>
<dbReference type="Proteomes" id="UP000219452">
    <property type="component" value="Unassembled WGS sequence"/>
</dbReference>
<protein>
    <recommendedName>
        <fullName evidence="3">DUF4403 family protein</fullName>
    </recommendedName>
</protein>
<name>A0A286FF71_9BACT</name>
<dbReference type="Pfam" id="PF14356">
    <property type="entry name" value="DUF4403"/>
    <property type="match status" value="1"/>
</dbReference>
<evidence type="ECO:0000313" key="2">
    <source>
        <dbReference type="Proteomes" id="UP000219452"/>
    </source>
</evidence>
<dbReference type="AlphaFoldDB" id="A0A286FF71"/>
<dbReference type="OrthoDB" id="9774949at2"/>
<organism evidence="1 2">
    <name type="scientific">Spirosoma fluviale</name>
    <dbReference type="NCBI Taxonomy" id="1597977"/>
    <lineage>
        <taxon>Bacteria</taxon>
        <taxon>Pseudomonadati</taxon>
        <taxon>Bacteroidota</taxon>
        <taxon>Cytophagia</taxon>
        <taxon>Cytophagales</taxon>
        <taxon>Cytophagaceae</taxon>
        <taxon>Spirosoma</taxon>
    </lineage>
</organism>
<proteinExistence type="predicted"/>
<dbReference type="RefSeq" id="WP_097126063.1">
    <property type="nucleotide sequence ID" value="NZ_OCNH01000001.1"/>
</dbReference>
<sequence length="464" mass="52695">MNTQRITVFLTILLFVFSLEACKHVRPDAPVQEEFEPPITEPVSYMAGNLTFNIRDLEAKINKSLKKTLVPEETFEGRKGEAWRFRVERTGPVRIRYANRKVYFSAPLEVWYTNPIGLRKSAKRKSRTLCALSVTFNSPVGVGTQWRLATRSRFENYQWIKEPKVQLLGIKLNVKGIAEKILDKRKADIEKAIDKAVFDGLRLDREVSKVWRDMQNPLRIAKVPENFWLLPKPFSIAVAPVYGNKEQITVPIQIAFRVKTHLGPKPMVDSLIMLPRLLRRNSLPDSARIEVLAFIPYSDVNAVLARTLAKQKLALAGGNITIKSVSVYGNGRKLILKADVGGKVKGSLFFHGDPEYDTLTNTLRMNEVDFDVDTKERLFATADWLLHDHLRDTIQAAMVIPLRQQISSIPDKIETAFANAKVGQKTALNIDTFRLIPQRIVVRSDGIQVLIKVKSKVAVKVKRF</sequence>
<gene>
    <name evidence="1" type="ORF">SAMN06269250_1943</name>
</gene>
<dbReference type="EMBL" id="OCNH01000001">
    <property type="protein sequence ID" value="SOD81871.1"/>
    <property type="molecule type" value="Genomic_DNA"/>
</dbReference>
<dbReference type="InterPro" id="IPR025515">
    <property type="entry name" value="DUF4403"/>
</dbReference>